<gene>
    <name evidence="1" type="ordered locus">SEQ_0144</name>
</gene>
<dbReference type="HOGENOM" id="CLU_2636387_0_0_9"/>
<dbReference type="EMBL" id="FM204883">
    <property type="protein sequence ID" value="CAW92118.1"/>
    <property type="molecule type" value="Genomic_DNA"/>
</dbReference>
<proteinExistence type="predicted"/>
<name>C0M8D9_STRE4</name>
<dbReference type="OrthoDB" id="2225565at2"/>
<evidence type="ECO:0000313" key="2">
    <source>
        <dbReference type="Proteomes" id="UP000001365"/>
    </source>
</evidence>
<dbReference type="GeneID" id="83704758"/>
<dbReference type="KEGG" id="seu:SEQ_0144"/>
<organism evidence="1 2">
    <name type="scientific">Streptococcus equi subsp. equi (strain 4047)</name>
    <dbReference type="NCBI Taxonomy" id="553482"/>
    <lineage>
        <taxon>Bacteria</taxon>
        <taxon>Bacillati</taxon>
        <taxon>Bacillota</taxon>
        <taxon>Bacilli</taxon>
        <taxon>Lactobacillales</taxon>
        <taxon>Streptococcaceae</taxon>
        <taxon>Streptococcus</taxon>
    </lineage>
</organism>
<dbReference type="RefSeq" id="WP_012678838.1">
    <property type="nucleotide sequence ID" value="NC_012471.1"/>
</dbReference>
<reference evidence="1 2" key="1">
    <citation type="journal article" date="2009" name="PLoS Pathog.">
        <title>Genomic evidence for the evolution of Streptococcus equi: host restriction, increased virulence, and genetic exchange with human pathogens.</title>
        <authorList>
            <person name="Holden M.T.G."/>
            <person name="Heather Z."/>
            <person name="Paillot R."/>
            <person name="Steward K.F."/>
            <person name="Webb K."/>
            <person name="Ainslie F."/>
            <person name="Jourdan T."/>
            <person name="Bason N.C."/>
            <person name="Holroyd N.E."/>
            <person name="Mungall K."/>
            <person name="Quail M.A."/>
            <person name="Sanders M."/>
            <person name="Simmonds M."/>
            <person name="Willey D."/>
            <person name="Brooks K."/>
            <person name="Aanensen D.M."/>
            <person name="Spratt B.G."/>
            <person name="Jolley K.A."/>
            <person name="Maiden M.C.J."/>
            <person name="Kehoe M."/>
            <person name="Chanter N."/>
            <person name="Bentley S.D."/>
            <person name="Robinson C."/>
            <person name="Maskell D.J."/>
            <person name="Parkhill J."/>
            <person name="Waller A.S."/>
        </authorList>
    </citation>
    <scope>NUCLEOTIDE SEQUENCE [LARGE SCALE GENOMIC DNA]</scope>
    <source>
        <strain evidence="1 2">4047</strain>
    </source>
</reference>
<dbReference type="Proteomes" id="UP000001365">
    <property type="component" value="Chromosome"/>
</dbReference>
<dbReference type="AlphaFoldDB" id="C0M8D9"/>
<sequence>MAQEIFDGFNALINKMYGRQSSIETFNRFVEYCQKRREENGVEPVLNPINLFAFGVGITTEEANKLRIKRYKQENGL</sequence>
<accession>C0M8D9</accession>
<evidence type="ECO:0000313" key="1">
    <source>
        <dbReference type="EMBL" id="CAW92118.1"/>
    </source>
</evidence>
<protein>
    <submittedName>
        <fullName evidence="1">Hypothetical phage protein</fullName>
    </submittedName>
</protein>